<dbReference type="InterPro" id="IPR013974">
    <property type="entry name" value="SAF"/>
</dbReference>
<organism evidence="2">
    <name type="scientific">Streptomyces sp. NBC_00093</name>
    <dbReference type="NCBI Taxonomy" id="2975649"/>
    <lineage>
        <taxon>Bacteria</taxon>
        <taxon>Bacillati</taxon>
        <taxon>Actinomycetota</taxon>
        <taxon>Actinomycetes</taxon>
        <taxon>Kitasatosporales</taxon>
        <taxon>Streptomycetaceae</taxon>
        <taxon>Streptomyces</taxon>
    </lineage>
</organism>
<dbReference type="EMBL" id="CP108222">
    <property type="protein sequence ID" value="WTT19875.1"/>
    <property type="molecule type" value="Genomic_DNA"/>
</dbReference>
<protein>
    <submittedName>
        <fullName evidence="2">SAF domain-containing protein</fullName>
    </submittedName>
</protein>
<sequence length="188" mass="18625">MGVLLVLGCTAGGVVVAVRAGHQEPVLVLARAVAVGQALSEQDLREESLSADSGVAFVPARSRARVEGRPVAYSLPAGTPLTENVLGEARVPPAGRAVAAVGLKAGQFPPGVQPGNRVAVVVAPSGDSTAGSASPPTSVWGASVTDVRGDSADQTTVISLQMAQEDARRLAAAPAGQISVVVVPGGAP</sequence>
<feature type="domain" description="SAF" evidence="1">
    <location>
        <begin position="24"/>
        <end position="87"/>
    </location>
</feature>
<evidence type="ECO:0000313" key="2">
    <source>
        <dbReference type="EMBL" id="WTT19875.1"/>
    </source>
</evidence>
<dbReference type="Pfam" id="PF08666">
    <property type="entry name" value="SAF"/>
    <property type="match status" value="1"/>
</dbReference>
<dbReference type="SMART" id="SM00858">
    <property type="entry name" value="SAF"/>
    <property type="match status" value="1"/>
</dbReference>
<proteinExistence type="predicted"/>
<reference evidence="2" key="1">
    <citation type="submission" date="2022-10" db="EMBL/GenBank/DDBJ databases">
        <title>The complete genomes of actinobacterial strains from the NBC collection.</title>
        <authorList>
            <person name="Joergensen T.S."/>
            <person name="Alvarez Arevalo M."/>
            <person name="Sterndorff E.B."/>
            <person name="Faurdal D."/>
            <person name="Vuksanovic O."/>
            <person name="Mourched A.-S."/>
            <person name="Charusanti P."/>
            <person name="Shaw S."/>
            <person name="Blin K."/>
            <person name="Weber T."/>
        </authorList>
    </citation>
    <scope>NUCLEOTIDE SEQUENCE</scope>
    <source>
        <strain evidence="2">NBC_00093</strain>
    </source>
</reference>
<dbReference type="AlphaFoldDB" id="A0AAU2A639"/>
<gene>
    <name evidence="2" type="ORF">OHA22_32295</name>
</gene>
<name>A0AAU2A639_9ACTN</name>
<evidence type="ECO:0000259" key="1">
    <source>
        <dbReference type="SMART" id="SM00858"/>
    </source>
</evidence>
<dbReference type="CDD" id="cd11614">
    <property type="entry name" value="SAF_CpaB_FlgA_like"/>
    <property type="match status" value="1"/>
</dbReference>
<accession>A0AAU2A639</accession>